<name>A0A931I1E3_9HYPH</name>
<keyword evidence="2" id="KW-1185">Reference proteome</keyword>
<dbReference type="Pfam" id="PF10983">
    <property type="entry name" value="DUF2793"/>
    <property type="match status" value="1"/>
</dbReference>
<organism evidence="1 2">
    <name type="scientific">Methylobrevis albus</name>
    <dbReference type="NCBI Taxonomy" id="2793297"/>
    <lineage>
        <taxon>Bacteria</taxon>
        <taxon>Pseudomonadati</taxon>
        <taxon>Pseudomonadota</taxon>
        <taxon>Alphaproteobacteria</taxon>
        <taxon>Hyphomicrobiales</taxon>
        <taxon>Pleomorphomonadaceae</taxon>
        <taxon>Methylobrevis</taxon>
    </lineage>
</organism>
<gene>
    <name evidence="1" type="ORF">I5731_07200</name>
</gene>
<dbReference type="Proteomes" id="UP000631694">
    <property type="component" value="Unassembled WGS sequence"/>
</dbReference>
<evidence type="ECO:0000313" key="1">
    <source>
        <dbReference type="EMBL" id="MBH0237599.1"/>
    </source>
</evidence>
<dbReference type="AlphaFoldDB" id="A0A931I1E3"/>
<dbReference type="RefSeq" id="WP_197310694.1">
    <property type="nucleotide sequence ID" value="NZ_JADZLT010000048.1"/>
</dbReference>
<proteinExistence type="predicted"/>
<reference evidence="1" key="1">
    <citation type="submission" date="2020-12" db="EMBL/GenBank/DDBJ databases">
        <title>Methylobrevis albus sp. nov., isolated from fresh water lack sediment.</title>
        <authorList>
            <person name="Zou Q."/>
        </authorList>
    </citation>
    <scope>NUCLEOTIDE SEQUENCE</scope>
    <source>
        <strain evidence="1">L22</strain>
    </source>
</reference>
<comment type="caution">
    <text evidence="1">The sequence shown here is derived from an EMBL/GenBank/DDBJ whole genome shotgun (WGS) entry which is preliminary data.</text>
</comment>
<sequence>MSDTIRLGLPLLAAAQAQKHVTHNEALLALDRVVQLAVLSRDLAAPPGSPGTGDRYIVAAGATGDWAGAADRIAAFEDGTWSFVDPAPGWTALVLDEGVLAFWTGTAWIALAGETVDALQNLVLLGVGTTADAGNPLAVKLNNALFTATPVGEGGDGSLRLKLNRDASAGTVSQLYQTGYAGRAETGLVGDDSYRIKVSADGATWRDALVADSATGALALHAALSVAEGGTGARTAADARTALGALAKAGDTVTGDLAVTGKLTTGSTGVGLNVEGNAGSTTFHLGTLGGIPIGNESGASFTPSRVFFSTANGPAAVMFLLEASTSTARQRVVFARQKSGATALQSGDPIAGFMIGGHDGTRLLTGAEIRGVVSGTVATDALPVRLEFHGNPGSASLSYVMGLDPATGLSIGAAANVVVDMNRILRLRPYTIGTLPSASPAGQLVWCSDLGGGAGMLESNGTVWVRKAGGMAAVATNADFTLTYLTSAPVQRHTGTLTADRAITLATTNAPNGARFRVVREGGGAFVLSLGGLKALATGTFAEAEYDGAAWRLVGYGAL</sequence>
<dbReference type="InterPro" id="IPR021251">
    <property type="entry name" value="DUF2793"/>
</dbReference>
<accession>A0A931I1E3</accession>
<dbReference type="EMBL" id="JADZLT010000048">
    <property type="protein sequence ID" value="MBH0237599.1"/>
    <property type="molecule type" value="Genomic_DNA"/>
</dbReference>
<protein>
    <submittedName>
        <fullName evidence="1">DUF2793 domain-containing protein</fullName>
    </submittedName>
</protein>
<evidence type="ECO:0000313" key="2">
    <source>
        <dbReference type="Proteomes" id="UP000631694"/>
    </source>
</evidence>